<feature type="domain" description="CHAT" evidence="4">
    <location>
        <begin position="664"/>
        <end position="954"/>
    </location>
</feature>
<dbReference type="PROSITE" id="PS50293">
    <property type="entry name" value="TPR_REGION"/>
    <property type="match status" value="1"/>
</dbReference>
<feature type="repeat" description="TPR" evidence="1">
    <location>
        <begin position="92"/>
        <end position="125"/>
    </location>
</feature>
<keyword evidence="2" id="KW-0175">Coiled coil</keyword>
<reference evidence="5 6" key="1">
    <citation type="journal article" date="2020" name="ISME J.">
        <title>Comparative genomics reveals insights into cyanobacterial evolution and habitat adaptation.</title>
        <authorList>
            <person name="Chen M.Y."/>
            <person name="Teng W.K."/>
            <person name="Zhao L."/>
            <person name="Hu C.X."/>
            <person name="Zhou Y.K."/>
            <person name="Han B.P."/>
            <person name="Song L.R."/>
            <person name="Shu W.S."/>
        </authorList>
    </citation>
    <scope>NUCLEOTIDE SEQUENCE [LARGE SCALE GENOMIC DNA]</scope>
    <source>
        <strain evidence="5 6">FACHB-1050</strain>
    </source>
</reference>
<dbReference type="PANTHER" id="PTHR10098">
    <property type="entry name" value="RAPSYN-RELATED"/>
    <property type="match status" value="1"/>
</dbReference>
<comment type="caution">
    <text evidence="5">The sequence shown here is derived from an EMBL/GenBank/DDBJ whole genome shotgun (WGS) entry which is preliminary data.</text>
</comment>
<evidence type="ECO:0000256" key="2">
    <source>
        <dbReference type="SAM" id="Coils"/>
    </source>
</evidence>
<dbReference type="EMBL" id="JACJQY010000064">
    <property type="protein sequence ID" value="MBD2319762.1"/>
    <property type="molecule type" value="Genomic_DNA"/>
</dbReference>
<keyword evidence="3" id="KW-0812">Transmembrane</keyword>
<dbReference type="Gene3D" id="1.25.40.10">
    <property type="entry name" value="Tetratricopeptide repeat domain"/>
    <property type="match status" value="3"/>
</dbReference>
<evidence type="ECO:0000313" key="6">
    <source>
        <dbReference type="Proteomes" id="UP000618445"/>
    </source>
</evidence>
<sequence>MNLDSRKGGVRASRFYALMFVALTGILGMVSPPDLALMTAQAQTTQDRKAEADRLLQQGNQQYQISQFEAAFQSWQQALIIYREIKDRLGEGNALGNLGAAYYSLGKYDKAIEFQLQSLEIRREIKDRNGEGKALGNLGNAYTLLGKYDKAIEFYLQYLAIAREIKDRLGEGSALGNLGEAYRLLGKYDKAIEFYLQHLAIAREIKYRIGEGSALGNLGLAYTLLGKYDKAIEFYLQSLEIAREIKDRNGEGKALGNLGIAYRNLGKYDKAIEFYLQSLEIAREIKYRLGEGKALGNLGVAYALLGKYDKAIEFYLQYLAIAREIKDRLGEGNAIGSLGNVYQAIGKYDKAIEFHLQVLAIAREIKDRNGEGTALHNLAVAYQKLNRDREAMISYQQALTIAREIGDRSIEGYALANLGDVLSRAKRPELAILFYKQSINVREAIRKDISKLDKDIQKSYLATVEYTYRNLADLLLKQDRILEAQQVLDLLKVEELNEYLRTPTRSSQTEQGTELRNQEKTFIALALELDELQKRKLANNITAAEQERLNKLVKSEQEQQNQFIAFLDSDPVQTLVEELRLKERQQNVDITNNFQNLRTDILAQHPNAVLLYPLILEDRLELILITAKTTPIRRTINIKREKLNQEITDFLAGLRDSGSEDVKKPAQQMYTWLIKPFETELAELKIDTIIYAPDGQLRYIPLAALYDGKQWLIEKYRVNNITAASLTKFNKPPIATPKIFAGAFGNVNKQGFSGLPATLTEVKKIADRFPNTTTLVETAFTKELTTTNSNSYTILHLATHGQLSTGDPKDSFIIFGDGEKATIKDIRTWALTNVDLVVLSACQSGLGAKLGSGVEILGLGYQMQAAGARVAIASLWKVDDAGTQALMEAFYGELKKGDVSIVEALRRAQIAMINSDKKGTDSSDRAGVRIVGTVPTSSTLSHPYYWSAFFAIGNGL</sequence>
<dbReference type="Pfam" id="PF12770">
    <property type="entry name" value="CHAT"/>
    <property type="match status" value="1"/>
</dbReference>
<dbReference type="Pfam" id="PF13176">
    <property type="entry name" value="TPR_7"/>
    <property type="match status" value="1"/>
</dbReference>
<feature type="repeat" description="TPR" evidence="1">
    <location>
        <begin position="332"/>
        <end position="365"/>
    </location>
</feature>
<evidence type="ECO:0000313" key="5">
    <source>
        <dbReference type="EMBL" id="MBD2319762.1"/>
    </source>
</evidence>
<feature type="repeat" description="TPR" evidence="1">
    <location>
        <begin position="172"/>
        <end position="205"/>
    </location>
</feature>
<feature type="repeat" description="TPR" evidence="1">
    <location>
        <begin position="292"/>
        <end position="325"/>
    </location>
</feature>
<dbReference type="SUPFAM" id="SSF48452">
    <property type="entry name" value="TPR-like"/>
    <property type="match status" value="3"/>
</dbReference>
<feature type="coiled-coil region" evidence="2">
    <location>
        <begin position="515"/>
        <end position="547"/>
    </location>
</feature>
<gene>
    <name evidence="5" type="ORF">H6G05_23350</name>
</gene>
<dbReference type="PROSITE" id="PS50005">
    <property type="entry name" value="TPR"/>
    <property type="match status" value="7"/>
</dbReference>
<feature type="transmembrane region" description="Helical" evidence="3">
    <location>
        <begin position="12"/>
        <end position="30"/>
    </location>
</feature>
<evidence type="ECO:0000256" key="3">
    <source>
        <dbReference type="SAM" id="Phobius"/>
    </source>
</evidence>
<name>A0ABR8CIB0_9CYAN</name>
<dbReference type="Pfam" id="PF13424">
    <property type="entry name" value="TPR_12"/>
    <property type="match status" value="4"/>
</dbReference>
<keyword evidence="3" id="KW-0472">Membrane</keyword>
<dbReference type="RefSeq" id="WP_190582100.1">
    <property type="nucleotide sequence ID" value="NZ_CAWPQU010000061.1"/>
</dbReference>
<dbReference type="Proteomes" id="UP000618445">
    <property type="component" value="Unassembled WGS sequence"/>
</dbReference>
<organism evidence="5 6">
    <name type="scientific">Phormidium tenue FACHB-1050</name>
    <dbReference type="NCBI Taxonomy" id="2692857"/>
    <lineage>
        <taxon>Bacteria</taxon>
        <taxon>Bacillati</taxon>
        <taxon>Cyanobacteriota</taxon>
        <taxon>Cyanophyceae</taxon>
        <taxon>Oscillatoriophycideae</taxon>
        <taxon>Oscillatoriales</taxon>
        <taxon>Oscillatoriaceae</taxon>
        <taxon>Phormidium</taxon>
    </lineage>
</organism>
<feature type="repeat" description="TPR" evidence="1">
    <location>
        <begin position="252"/>
        <end position="285"/>
    </location>
</feature>
<dbReference type="PANTHER" id="PTHR10098:SF108">
    <property type="entry name" value="TETRATRICOPEPTIDE REPEAT PROTEIN 28"/>
    <property type="match status" value="1"/>
</dbReference>
<feature type="repeat" description="TPR" evidence="1">
    <location>
        <begin position="132"/>
        <end position="165"/>
    </location>
</feature>
<dbReference type="InterPro" id="IPR019734">
    <property type="entry name" value="TPR_rpt"/>
</dbReference>
<feature type="repeat" description="TPR" evidence="1">
    <location>
        <begin position="212"/>
        <end position="245"/>
    </location>
</feature>
<protein>
    <submittedName>
        <fullName evidence="5">Tetratricopeptide repeat protein</fullName>
    </submittedName>
</protein>
<dbReference type="InterPro" id="IPR024983">
    <property type="entry name" value="CHAT_dom"/>
</dbReference>
<keyword evidence="6" id="KW-1185">Reference proteome</keyword>
<evidence type="ECO:0000256" key="1">
    <source>
        <dbReference type="PROSITE-ProRule" id="PRU00339"/>
    </source>
</evidence>
<dbReference type="SMART" id="SM00028">
    <property type="entry name" value="TPR"/>
    <property type="match status" value="10"/>
</dbReference>
<keyword evidence="1" id="KW-0802">TPR repeat</keyword>
<accession>A0ABR8CIB0</accession>
<dbReference type="InterPro" id="IPR011990">
    <property type="entry name" value="TPR-like_helical_dom_sf"/>
</dbReference>
<keyword evidence="3" id="KW-1133">Transmembrane helix</keyword>
<proteinExistence type="predicted"/>
<evidence type="ECO:0000259" key="4">
    <source>
        <dbReference type="Pfam" id="PF12770"/>
    </source>
</evidence>